<protein>
    <submittedName>
        <fullName evidence="2">Uncharacterized protein</fullName>
    </submittedName>
</protein>
<evidence type="ECO:0000313" key="2">
    <source>
        <dbReference type="EMBL" id="THG96840.1"/>
    </source>
</evidence>
<dbReference type="EMBL" id="SGPJ01000206">
    <property type="protein sequence ID" value="THG96840.1"/>
    <property type="molecule type" value="Genomic_DNA"/>
</dbReference>
<dbReference type="AlphaFoldDB" id="A0A4S4KG67"/>
<dbReference type="Proteomes" id="UP000309038">
    <property type="component" value="Unassembled WGS sequence"/>
</dbReference>
<sequence>MAYGAFHTFLDYPETLQISGIVVPQLAYVAQTTYVVHQPVRFVENGAPGMLLNNALNQNFQGLQDSQGTPTSNHTAVRISLRIQWPGYPSWQDGIRIVDNTAASRPITRARLAHNIARAVGRFMTDMAQTESNEQRPDWWVASSLPQDAGVKA</sequence>
<name>A0A4S4KG67_9APHY</name>
<comment type="caution">
    <text evidence="2">The sequence shown here is derived from an EMBL/GenBank/DDBJ whole genome shotgun (WGS) entry which is preliminary data.</text>
</comment>
<evidence type="ECO:0000313" key="3">
    <source>
        <dbReference type="Proteomes" id="UP000309038"/>
    </source>
</evidence>
<evidence type="ECO:0000256" key="1">
    <source>
        <dbReference type="SAM" id="MobiDB-lite"/>
    </source>
</evidence>
<feature type="region of interest" description="Disordered" evidence="1">
    <location>
        <begin position="131"/>
        <end position="153"/>
    </location>
</feature>
<organism evidence="2 3">
    <name type="scientific">Hermanssonia centrifuga</name>
    <dbReference type="NCBI Taxonomy" id="98765"/>
    <lineage>
        <taxon>Eukaryota</taxon>
        <taxon>Fungi</taxon>
        <taxon>Dikarya</taxon>
        <taxon>Basidiomycota</taxon>
        <taxon>Agaricomycotina</taxon>
        <taxon>Agaricomycetes</taxon>
        <taxon>Polyporales</taxon>
        <taxon>Meruliaceae</taxon>
        <taxon>Hermanssonia</taxon>
    </lineage>
</organism>
<keyword evidence="3" id="KW-1185">Reference proteome</keyword>
<gene>
    <name evidence="2" type="ORF">EW026_g5058</name>
</gene>
<accession>A0A4S4KG67</accession>
<proteinExistence type="predicted"/>
<reference evidence="2 3" key="1">
    <citation type="submission" date="2019-02" db="EMBL/GenBank/DDBJ databases">
        <title>Genome sequencing of the rare red list fungi Phlebia centrifuga.</title>
        <authorList>
            <person name="Buettner E."/>
            <person name="Kellner H."/>
        </authorList>
    </citation>
    <scope>NUCLEOTIDE SEQUENCE [LARGE SCALE GENOMIC DNA]</scope>
    <source>
        <strain evidence="2 3">DSM 108282</strain>
    </source>
</reference>